<reference evidence="3" key="2">
    <citation type="journal article" date="2004" name="Trends Parasitol.">
        <title>The Anopheles gambiae genome: an update.</title>
        <authorList>
            <person name="Mongin E."/>
            <person name="Louis C."/>
            <person name="Holt R.A."/>
            <person name="Birney E."/>
            <person name="Collins F.H."/>
        </authorList>
    </citation>
    <scope>NUCLEOTIDE SEQUENCE [LARGE SCALE GENOMIC DNA]</scope>
    <source>
        <strain evidence="3">PEST</strain>
    </source>
</reference>
<dbReference type="AlphaFoldDB" id="A0A0E4C737"/>
<feature type="signal peptide" evidence="1">
    <location>
        <begin position="1"/>
        <end position="18"/>
    </location>
</feature>
<accession>A0A0E4C737</accession>
<dbReference type="VEuPathDB" id="VectorBase:AGAMI1_000474"/>
<dbReference type="OMA" id="FAKWLIL"/>
<evidence type="ECO:0000313" key="3">
    <source>
        <dbReference type="EnsemblMetazoa" id="AGAP028424-PA"/>
    </source>
</evidence>
<sequence length="500" mass="54624">MKLIKIALLLYALAGCEALFGIDVSPNIPEAATITNACLRLMIVSQQIVNSVNSVGELSFGTFLLQSGATSFVTSVPQAYTALAAIAREVNTVTNANTGNLNTIFSVVLTNLKSFTAVTIDERFAKWLILQNSAFTPDFSTIIQTLNDVTSFFENTAQPGMLRFSSNRITQATFYGTIPKQTVANVAQKLTDMVVYHESVVLPYFNRFGSTMRWASDKMAQFLSNMDSAFQSIDGTLCSTYERFNELNRTFRSEANDMQPSIQSSVAQFAKRMEEFNDLYVGGSSADYALTANDMYNSYLSTIVQQTKVISNSLETVRNNFSDNALESFGDTLASGFKAMTQSILTILSQATTTNKVACTDQVLHKFISDFSSASRKLSDCFSGSDYDVSAPVSGEITTVKDIQKDVAQYFNQLVSAVGGLANSSPLNARMQLDMFLTAFFSESKTITPTILQQLVNMATDLGANYALLIGRSRYCLAMNKAVAVRLATNFPQATFACVS</sequence>
<evidence type="ECO:0000313" key="2">
    <source>
        <dbReference type="EMBL" id="CFW94441.1"/>
    </source>
</evidence>
<keyword evidence="1" id="KW-0732">Signal</keyword>
<evidence type="ECO:0000256" key="1">
    <source>
        <dbReference type="SAM" id="SignalP"/>
    </source>
</evidence>
<dbReference type="EnsemblMetazoa" id="AGAP028424-RA">
    <property type="protein sequence ID" value="AGAP028424-PA"/>
    <property type="gene ID" value="AGAP028424"/>
</dbReference>
<dbReference type="EMBL" id="AAAB01008980">
    <property type="status" value="NOT_ANNOTATED_CDS"/>
    <property type="molecule type" value="Genomic_DNA"/>
</dbReference>
<dbReference type="VEuPathDB" id="VectorBase:AGAP028424"/>
<reference evidence="2" key="3">
    <citation type="submission" date="2015-03" db="EMBL/GenBank/DDBJ databases">
        <title>Long non-coding RNA discovery across the genus Anopheles reveals conserved secondary structures within and beyond the Gambiae complex.</title>
        <authorList>
            <person name="Jenkins A."/>
            <person name="Waterhouse R."/>
            <person name="Muskavitch M."/>
        </authorList>
    </citation>
    <scope>NUCLEOTIDE SEQUENCE</scope>
    <source>
        <tissue evidence="2">Whole body</tissue>
    </source>
</reference>
<feature type="chain" id="PRO_5014511838" evidence="1">
    <location>
        <begin position="19"/>
        <end position="500"/>
    </location>
</feature>
<organism evidence="2">
    <name type="scientific">Anopheles gambiae</name>
    <name type="common">African malaria mosquito</name>
    <dbReference type="NCBI Taxonomy" id="7165"/>
    <lineage>
        <taxon>Eukaryota</taxon>
        <taxon>Metazoa</taxon>
        <taxon>Ecdysozoa</taxon>
        <taxon>Arthropoda</taxon>
        <taxon>Hexapoda</taxon>
        <taxon>Insecta</taxon>
        <taxon>Pterygota</taxon>
        <taxon>Neoptera</taxon>
        <taxon>Endopterygota</taxon>
        <taxon>Diptera</taxon>
        <taxon>Nematocera</taxon>
        <taxon>Culicoidea</taxon>
        <taxon>Culicidae</taxon>
        <taxon>Anophelinae</taxon>
        <taxon>Anopheles</taxon>
    </lineage>
</organism>
<protein>
    <submittedName>
        <fullName evidence="2 3">Uncharacterized protein</fullName>
    </submittedName>
</protein>
<evidence type="ECO:0000313" key="4">
    <source>
        <dbReference type="Proteomes" id="UP000007062"/>
    </source>
</evidence>
<reference evidence="3" key="4">
    <citation type="submission" date="2021-01" db="UniProtKB">
        <authorList>
            <consortium name="EnsemblMetazoa"/>
        </authorList>
    </citation>
    <scope>IDENTIFICATION</scope>
    <source>
        <strain evidence="3">PEST</strain>
    </source>
</reference>
<proteinExistence type="predicted"/>
<dbReference type="EMBL" id="HACL01000147">
    <property type="protein sequence ID" value="CFW94441.1"/>
    <property type="molecule type" value="Transcribed_RNA"/>
</dbReference>
<dbReference type="PROSITE" id="PS51257">
    <property type="entry name" value="PROKAR_LIPOPROTEIN"/>
    <property type="match status" value="1"/>
</dbReference>
<keyword evidence="4" id="KW-1185">Reference proteome</keyword>
<name>A0A0E4C737_ANOGA</name>
<dbReference type="Proteomes" id="UP000007062">
    <property type="component" value="Chromosome 3R"/>
</dbReference>
<reference evidence="3 4" key="1">
    <citation type="journal article" date="2002" name="Science">
        <title>The genome sequence of the malaria mosquito Anopheles gambiae.</title>
        <authorList>
            <person name="Holt R.A."/>
            <person name="Subramanian G.M."/>
            <person name="Halpern A."/>
            <person name="Sutton G.G."/>
            <person name="Charlab R."/>
            <person name="Nusskern D.R."/>
            <person name="Wincker P."/>
            <person name="Clark A.G."/>
            <person name="Ribeiro J.M."/>
            <person name="Wides R."/>
            <person name="Salzberg S.L."/>
            <person name="Loftus B."/>
            <person name="Yandell M."/>
            <person name="Majoros W.H."/>
            <person name="Rusch D.B."/>
            <person name="Lai Z."/>
            <person name="Kraft C.L."/>
            <person name="Abril J.F."/>
            <person name="Anthouard V."/>
            <person name="Arensburger P."/>
            <person name="Atkinson P.W."/>
            <person name="Baden H."/>
            <person name="de Berardinis V."/>
            <person name="Baldwin D."/>
            <person name="Benes V."/>
            <person name="Biedler J."/>
            <person name="Blass C."/>
            <person name="Bolanos R."/>
            <person name="Boscus D."/>
            <person name="Barnstead M."/>
            <person name="Cai S."/>
            <person name="Center A."/>
            <person name="Chaturverdi K."/>
            <person name="Christophides G.K."/>
            <person name="Chrystal M.A."/>
            <person name="Clamp M."/>
            <person name="Cravchik A."/>
            <person name="Curwen V."/>
            <person name="Dana A."/>
            <person name="Delcher A."/>
            <person name="Dew I."/>
            <person name="Evans C.A."/>
            <person name="Flanigan M."/>
            <person name="Grundschober-Freimoser A."/>
            <person name="Friedli L."/>
            <person name="Gu Z."/>
            <person name="Guan P."/>
            <person name="Guigo R."/>
            <person name="Hillenmeyer M.E."/>
            <person name="Hladun S.L."/>
            <person name="Hogan J.R."/>
            <person name="Hong Y.S."/>
            <person name="Hoover J."/>
            <person name="Jaillon O."/>
            <person name="Ke Z."/>
            <person name="Kodira C."/>
            <person name="Kokoza E."/>
            <person name="Koutsos A."/>
            <person name="Letunic I."/>
            <person name="Levitsky A."/>
            <person name="Liang Y."/>
            <person name="Lin J.J."/>
            <person name="Lobo N.F."/>
            <person name="Lopez J.R."/>
            <person name="Malek J.A."/>
            <person name="McIntosh T.C."/>
            <person name="Meister S."/>
            <person name="Miller J."/>
            <person name="Mobarry C."/>
            <person name="Mongin E."/>
            <person name="Murphy S.D."/>
            <person name="O'Brochta D.A."/>
            <person name="Pfannkoch C."/>
            <person name="Qi R."/>
            <person name="Regier M.A."/>
            <person name="Remington K."/>
            <person name="Shao H."/>
            <person name="Sharakhova M.V."/>
            <person name="Sitter C.D."/>
            <person name="Shetty J."/>
            <person name="Smith T.J."/>
            <person name="Strong R."/>
            <person name="Sun J."/>
            <person name="Thomasova D."/>
            <person name="Ton L.Q."/>
            <person name="Topalis P."/>
            <person name="Tu Z."/>
            <person name="Unger M.F."/>
            <person name="Walenz B."/>
            <person name="Wang A."/>
            <person name="Wang J."/>
            <person name="Wang M."/>
            <person name="Wang X."/>
            <person name="Woodford K.J."/>
            <person name="Wortman J.R."/>
            <person name="Wu M."/>
            <person name="Yao A."/>
            <person name="Zdobnov E.M."/>
            <person name="Zhang H."/>
            <person name="Zhao Q."/>
            <person name="Zhao S."/>
            <person name="Zhu S.C."/>
            <person name="Zhimulev I."/>
            <person name="Coluzzi M."/>
            <person name="della Torre A."/>
            <person name="Roth C.W."/>
            <person name="Louis C."/>
            <person name="Kalush F."/>
            <person name="Mural R.J."/>
            <person name="Myers E.W."/>
            <person name="Adams M.D."/>
            <person name="Smith H.O."/>
            <person name="Broder S."/>
            <person name="Gardner M.J."/>
            <person name="Fraser C.M."/>
            <person name="Birney E."/>
            <person name="Bork P."/>
            <person name="Brey P.T."/>
            <person name="Venter J.C."/>
            <person name="Weissenbach J."/>
            <person name="Kafatos F.C."/>
            <person name="Collins F.H."/>
            <person name="Hoffman S.L."/>
        </authorList>
    </citation>
    <scope>NUCLEOTIDE SEQUENCE [LARGE SCALE GENOMIC DNA]</scope>
    <source>
        <strain evidence="3 4">PEST</strain>
    </source>
</reference>